<dbReference type="Proteomes" id="UP001596380">
    <property type="component" value="Unassembled WGS sequence"/>
</dbReference>
<protein>
    <submittedName>
        <fullName evidence="3">Class I SAM-dependent methyltransferase</fullName>
        <ecNumber evidence="3">2.1.1.-</ecNumber>
    </submittedName>
</protein>
<proteinExistence type="predicted"/>
<dbReference type="RefSeq" id="WP_160826839.1">
    <property type="nucleotide sequence ID" value="NZ_JBHSXE010000001.1"/>
</dbReference>
<feature type="transmembrane region" description="Helical" evidence="2">
    <location>
        <begin position="591"/>
        <end position="612"/>
    </location>
</feature>
<organism evidence="3 4">
    <name type="scientific">Actinomadura yumaensis</name>
    <dbReference type="NCBI Taxonomy" id="111807"/>
    <lineage>
        <taxon>Bacteria</taxon>
        <taxon>Bacillati</taxon>
        <taxon>Actinomycetota</taxon>
        <taxon>Actinomycetes</taxon>
        <taxon>Streptosporangiales</taxon>
        <taxon>Thermomonosporaceae</taxon>
        <taxon>Actinomadura</taxon>
    </lineage>
</organism>
<evidence type="ECO:0000313" key="4">
    <source>
        <dbReference type="Proteomes" id="UP001596380"/>
    </source>
</evidence>
<sequence>MVLGLICLVAACMTGNAIRLRRRLARLGRLPEPPRPGGPRRHARPGEAPRGARPDAGRGGTAYSLITARGLDVPEPVREAAEAYARERGLGMLDLVPSELPVDEALDLVRHLDADAFRADRLRMGRGACYALLAETGAVRRSGIGAVTGLDPDELGEATARLRLYTGAADLAVADLPAWDRTRFRRSRLRSLALVIPQTLALPQTLGAAAAGYVLMLACAAAAWPYGLGVAGLYCALPYAVFTGTAVTPRDLHRVAAFRLLHTPRSIWRTLRAPRTRWERRLITERERARTWYRAQIDQGVERFVGPRRDDCPWCGSDRLARHVTARDILQGKPGRFVLERCAACGHVFQNPRLTAEGLAFYYKDVYDGLGDVLAERILSSNTSWYLARAALVRRFTEPVSWLDVGTGKAHFCRAARTVLPGTRFEGLDLSAAIEEAAARGWVDRGHRGEFPALAERFAGRHDVISMHHYLEHTTDPAAELDTAVKVMPSGGHLLIEMPDPDSWFGRVLRGFWVPWLAPQHLHMIPLPNLRAALELRGLEILAVERREADQGPDFVASAAAVLNRLGLDVDRPWWPRPPGRAEYARAFRTLLLAGPLMALAIAADAVTVPIARRNSNAYRILARKQAG</sequence>
<dbReference type="Gene3D" id="3.40.50.150">
    <property type="entry name" value="Vaccinia Virus protein VP39"/>
    <property type="match status" value="1"/>
</dbReference>
<dbReference type="InterPro" id="IPR029063">
    <property type="entry name" value="SAM-dependent_MTases_sf"/>
</dbReference>
<evidence type="ECO:0000256" key="2">
    <source>
        <dbReference type="SAM" id="Phobius"/>
    </source>
</evidence>
<keyword evidence="4" id="KW-1185">Reference proteome</keyword>
<feature type="region of interest" description="Disordered" evidence="1">
    <location>
        <begin position="28"/>
        <end position="59"/>
    </location>
</feature>
<keyword evidence="3" id="KW-0489">Methyltransferase</keyword>
<keyword evidence="2" id="KW-1133">Transmembrane helix</keyword>
<dbReference type="SUPFAM" id="SSF53335">
    <property type="entry name" value="S-adenosyl-L-methionine-dependent methyltransferases"/>
    <property type="match status" value="1"/>
</dbReference>
<keyword evidence="2" id="KW-0472">Membrane</keyword>
<keyword evidence="2" id="KW-0812">Transmembrane</keyword>
<dbReference type="EMBL" id="JBHSXS010000031">
    <property type="protein sequence ID" value="MFC6884876.1"/>
    <property type="molecule type" value="Genomic_DNA"/>
</dbReference>
<comment type="caution">
    <text evidence="3">The sequence shown here is derived from an EMBL/GenBank/DDBJ whole genome shotgun (WGS) entry which is preliminary data.</text>
</comment>
<gene>
    <name evidence="3" type="ORF">ACFQKB_34310</name>
</gene>
<reference evidence="4" key="1">
    <citation type="journal article" date="2019" name="Int. J. Syst. Evol. Microbiol.">
        <title>The Global Catalogue of Microorganisms (GCM) 10K type strain sequencing project: providing services to taxonomists for standard genome sequencing and annotation.</title>
        <authorList>
            <consortium name="The Broad Institute Genomics Platform"/>
            <consortium name="The Broad Institute Genome Sequencing Center for Infectious Disease"/>
            <person name="Wu L."/>
            <person name="Ma J."/>
        </authorList>
    </citation>
    <scope>NUCLEOTIDE SEQUENCE [LARGE SCALE GENOMIC DNA]</scope>
    <source>
        <strain evidence="4">JCM 3369</strain>
    </source>
</reference>
<dbReference type="Pfam" id="PF13489">
    <property type="entry name" value="Methyltransf_23"/>
    <property type="match status" value="1"/>
</dbReference>
<dbReference type="GO" id="GO:0032259">
    <property type="term" value="P:methylation"/>
    <property type="evidence" value="ECO:0007669"/>
    <property type="project" value="UniProtKB-KW"/>
</dbReference>
<evidence type="ECO:0000256" key="1">
    <source>
        <dbReference type="SAM" id="MobiDB-lite"/>
    </source>
</evidence>
<name>A0ABW2CV57_9ACTN</name>
<keyword evidence="3" id="KW-0808">Transferase</keyword>
<feature type="compositionally biased region" description="Basic and acidic residues" evidence="1">
    <location>
        <begin position="44"/>
        <end position="56"/>
    </location>
</feature>
<evidence type="ECO:0000313" key="3">
    <source>
        <dbReference type="EMBL" id="MFC6884876.1"/>
    </source>
</evidence>
<dbReference type="EC" id="2.1.1.-" evidence="3"/>
<accession>A0ABW2CV57</accession>
<dbReference type="GO" id="GO:0008168">
    <property type="term" value="F:methyltransferase activity"/>
    <property type="evidence" value="ECO:0007669"/>
    <property type="project" value="UniProtKB-KW"/>
</dbReference>